<sequence>MANQISSPVVNTSGKTRLRDSLERAKRGEGPSVGQWLEFPGYTLARTIAPLGQDWVLIDCEHGNIDDNDMYLQVGAISSSGCSPMVRIPSSEPWMMKRVLDAGAHAIMVPMCETKVGGGHSLVAVQKNLRLIKAYTQEQAEAIVRACKYPSNKWARGVRGAGAMFAPAAFNQTGREYLLNANDNVMICVQIESRKAVENVEEIASVDGIDMLFIGPNDLASSMGYVAFDHASIPEVQESSSRILKATLDAGKYAGHFALGAEAAAKRYEQGFHFVNCGADIVAVTAWMSNEMSSLKSLVQKAKQVEPVTNVEETKPAEGYN</sequence>
<dbReference type="InterPro" id="IPR040442">
    <property type="entry name" value="Pyrv_kinase-like_dom_sf"/>
</dbReference>
<evidence type="ECO:0000259" key="5">
    <source>
        <dbReference type="Pfam" id="PF03328"/>
    </source>
</evidence>
<evidence type="ECO:0000256" key="1">
    <source>
        <dbReference type="ARBA" id="ARBA00005568"/>
    </source>
</evidence>
<dbReference type="InterPro" id="IPR015813">
    <property type="entry name" value="Pyrv/PenolPyrv_kinase-like_dom"/>
</dbReference>
<comment type="similarity">
    <text evidence="1">Belongs to the HpcH/HpaI aldolase family.</text>
</comment>
<dbReference type="PANTHER" id="PTHR30502:SF0">
    <property type="entry name" value="PHOSPHOENOLPYRUVATE CARBOXYLASE FAMILY PROTEIN"/>
    <property type="match status" value="1"/>
</dbReference>
<gene>
    <name evidence="6" type="ORF">SCAR479_05439</name>
</gene>
<feature type="domain" description="HpcH/HpaI aldolase/citrate lyase" evidence="5">
    <location>
        <begin position="42"/>
        <end position="282"/>
    </location>
</feature>
<evidence type="ECO:0000313" key="7">
    <source>
        <dbReference type="Proteomes" id="UP001465668"/>
    </source>
</evidence>
<name>A0ABR2XVI0_9PEZI</name>
<dbReference type="EMBL" id="JARVKM010000019">
    <property type="protein sequence ID" value="KAK9777756.1"/>
    <property type="molecule type" value="Genomic_DNA"/>
</dbReference>
<dbReference type="SUPFAM" id="SSF51621">
    <property type="entry name" value="Phosphoenolpyruvate/pyruvate domain"/>
    <property type="match status" value="1"/>
</dbReference>
<dbReference type="InterPro" id="IPR005000">
    <property type="entry name" value="Aldolase/citrate-lyase_domain"/>
</dbReference>
<protein>
    <recommendedName>
        <fullName evidence="5">HpcH/HpaI aldolase/citrate lyase domain-containing protein</fullName>
    </recommendedName>
</protein>
<proteinExistence type="inferred from homology"/>
<dbReference type="Pfam" id="PF03328">
    <property type="entry name" value="HpcH_HpaI"/>
    <property type="match status" value="1"/>
</dbReference>
<accession>A0ABR2XVI0</accession>
<dbReference type="PANTHER" id="PTHR30502">
    <property type="entry name" value="2-KETO-3-DEOXY-L-RHAMNONATE ALDOLASE"/>
    <property type="match status" value="1"/>
</dbReference>
<evidence type="ECO:0000256" key="2">
    <source>
        <dbReference type="ARBA" id="ARBA00022723"/>
    </source>
</evidence>
<feature type="region of interest" description="Disordered" evidence="4">
    <location>
        <begin position="1"/>
        <end position="30"/>
    </location>
</feature>
<dbReference type="Gene3D" id="3.20.20.60">
    <property type="entry name" value="Phosphoenolpyruvate-binding domains"/>
    <property type="match status" value="1"/>
</dbReference>
<organism evidence="6 7">
    <name type="scientific">Seiridium cardinale</name>
    <dbReference type="NCBI Taxonomy" id="138064"/>
    <lineage>
        <taxon>Eukaryota</taxon>
        <taxon>Fungi</taxon>
        <taxon>Dikarya</taxon>
        <taxon>Ascomycota</taxon>
        <taxon>Pezizomycotina</taxon>
        <taxon>Sordariomycetes</taxon>
        <taxon>Xylariomycetidae</taxon>
        <taxon>Amphisphaeriales</taxon>
        <taxon>Sporocadaceae</taxon>
        <taxon>Seiridium</taxon>
    </lineage>
</organism>
<keyword evidence="2" id="KW-0479">Metal-binding</keyword>
<reference evidence="6 7" key="1">
    <citation type="submission" date="2024-02" db="EMBL/GenBank/DDBJ databases">
        <title>First draft genome assembly of two strains of Seiridium cardinale.</title>
        <authorList>
            <person name="Emiliani G."/>
            <person name="Scali E."/>
        </authorList>
    </citation>
    <scope>NUCLEOTIDE SEQUENCE [LARGE SCALE GENOMIC DNA]</scope>
    <source>
        <strain evidence="6 7">BM-138-000479</strain>
    </source>
</reference>
<dbReference type="InterPro" id="IPR050251">
    <property type="entry name" value="HpcH-HpaI_aldolase"/>
</dbReference>
<keyword evidence="7" id="KW-1185">Reference proteome</keyword>
<evidence type="ECO:0000256" key="3">
    <source>
        <dbReference type="ARBA" id="ARBA00023239"/>
    </source>
</evidence>
<evidence type="ECO:0000313" key="6">
    <source>
        <dbReference type="EMBL" id="KAK9777756.1"/>
    </source>
</evidence>
<evidence type="ECO:0000256" key="4">
    <source>
        <dbReference type="SAM" id="MobiDB-lite"/>
    </source>
</evidence>
<comment type="caution">
    <text evidence="6">The sequence shown here is derived from an EMBL/GenBank/DDBJ whole genome shotgun (WGS) entry which is preliminary data.</text>
</comment>
<keyword evidence="3" id="KW-0456">Lyase</keyword>
<feature type="compositionally biased region" description="Basic and acidic residues" evidence="4">
    <location>
        <begin position="17"/>
        <end position="29"/>
    </location>
</feature>
<feature type="compositionally biased region" description="Polar residues" evidence="4">
    <location>
        <begin position="1"/>
        <end position="15"/>
    </location>
</feature>
<dbReference type="Proteomes" id="UP001465668">
    <property type="component" value="Unassembled WGS sequence"/>
</dbReference>